<dbReference type="PROSITE" id="PS50931">
    <property type="entry name" value="HTH_LYSR"/>
    <property type="match status" value="1"/>
</dbReference>
<evidence type="ECO:0000256" key="3">
    <source>
        <dbReference type="ARBA" id="ARBA00023125"/>
    </source>
</evidence>
<evidence type="ECO:0000256" key="1">
    <source>
        <dbReference type="ARBA" id="ARBA00009437"/>
    </source>
</evidence>
<dbReference type="InterPro" id="IPR058163">
    <property type="entry name" value="LysR-type_TF_proteobact-type"/>
</dbReference>
<reference evidence="7" key="1">
    <citation type="submission" date="2017-11" db="EMBL/GenBank/DDBJ databases">
        <title>The draft genome sequence of Chromatocurvus sp. F02.</title>
        <authorList>
            <person name="Du Z.-J."/>
            <person name="Chang Y.-Q."/>
        </authorList>
    </citation>
    <scope>NUCLEOTIDE SEQUENCE [LARGE SCALE GENOMIC DNA]</scope>
    <source>
        <strain evidence="7">F02</strain>
    </source>
</reference>
<dbReference type="PANTHER" id="PTHR30537">
    <property type="entry name" value="HTH-TYPE TRANSCRIPTIONAL REGULATOR"/>
    <property type="match status" value="1"/>
</dbReference>
<dbReference type="GO" id="GO:0006351">
    <property type="term" value="P:DNA-templated transcription"/>
    <property type="evidence" value="ECO:0007669"/>
    <property type="project" value="TreeGrafter"/>
</dbReference>
<organism evidence="6 7">
    <name type="scientific">Kineobactrum sediminis</name>
    <dbReference type="NCBI Taxonomy" id="1905677"/>
    <lineage>
        <taxon>Bacteria</taxon>
        <taxon>Pseudomonadati</taxon>
        <taxon>Pseudomonadota</taxon>
        <taxon>Gammaproteobacteria</taxon>
        <taxon>Cellvibrionales</taxon>
        <taxon>Halieaceae</taxon>
        <taxon>Kineobactrum</taxon>
    </lineage>
</organism>
<comment type="caution">
    <text evidence="6">The sequence shown here is derived from an EMBL/GenBank/DDBJ whole genome shotgun (WGS) entry which is preliminary data.</text>
</comment>
<keyword evidence="2" id="KW-0805">Transcription regulation</keyword>
<name>A0A2N5Y047_9GAMM</name>
<evidence type="ECO:0000313" key="7">
    <source>
        <dbReference type="Proteomes" id="UP000234845"/>
    </source>
</evidence>
<feature type="domain" description="HTH lysR-type" evidence="5">
    <location>
        <begin position="1"/>
        <end position="59"/>
    </location>
</feature>
<dbReference type="InterPro" id="IPR036390">
    <property type="entry name" value="WH_DNA-bd_sf"/>
</dbReference>
<proteinExistence type="inferred from homology"/>
<keyword evidence="3" id="KW-0238">DNA-binding</keyword>
<sequence>MDQLKALRYFSKVVETGSFTKAASVFDVPPSSLSRRVANLEASLGATLLKRSTRVVQVTEIGRLYYQQVQGILLQIEQSNETVRSYHAKPVGRLRISSMVSFGEGILLPLMEEFKQKYPDIVLDISLSDELTALGRDDVDIAIRGGYPPNERIQALRLMDNEFVPAAAPQYLKVHGSPKSAFDLRQHKGLFFRTPAGPSPWLCESDGEWHDVSGETIAISNNAPWLGRQALAAKGIILAPAWSLAGYFDSGELVKLDLSPAPTVSQNPNLAIYLLYQKQRYLVPKVKVAVDFLVARCR</sequence>
<dbReference type="Gene3D" id="1.10.10.10">
    <property type="entry name" value="Winged helix-like DNA-binding domain superfamily/Winged helix DNA-binding domain"/>
    <property type="match status" value="1"/>
</dbReference>
<dbReference type="OrthoDB" id="5721010at2"/>
<dbReference type="Pfam" id="PF00126">
    <property type="entry name" value="HTH_1"/>
    <property type="match status" value="1"/>
</dbReference>
<dbReference type="GO" id="GO:0043565">
    <property type="term" value="F:sequence-specific DNA binding"/>
    <property type="evidence" value="ECO:0007669"/>
    <property type="project" value="TreeGrafter"/>
</dbReference>
<dbReference type="RefSeq" id="WP_101522050.1">
    <property type="nucleotide sequence ID" value="NZ_PKLZ01000010.1"/>
</dbReference>
<dbReference type="EMBL" id="PKLZ01000010">
    <property type="protein sequence ID" value="PLW81767.1"/>
    <property type="molecule type" value="Genomic_DNA"/>
</dbReference>
<evidence type="ECO:0000313" key="6">
    <source>
        <dbReference type="EMBL" id="PLW81767.1"/>
    </source>
</evidence>
<accession>A0A2N5Y047</accession>
<dbReference type="AlphaFoldDB" id="A0A2N5Y047"/>
<dbReference type="Proteomes" id="UP000234845">
    <property type="component" value="Unassembled WGS sequence"/>
</dbReference>
<dbReference type="GO" id="GO:0003700">
    <property type="term" value="F:DNA-binding transcription factor activity"/>
    <property type="evidence" value="ECO:0007669"/>
    <property type="project" value="InterPro"/>
</dbReference>
<dbReference type="InterPro" id="IPR005119">
    <property type="entry name" value="LysR_subst-bd"/>
</dbReference>
<dbReference type="FunFam" id="1.10.10.10:FF:000001">
    <property type="entry name" value="LysR family transcriptional regulator"/>
    <property type="match status" value="1"/>
</dbReference>
<keyword evidence="7" id="KW-1185">Reference proteome</keyword>
<comment type="similarity">
    <text evidence="1">Belongs to the LysR transcriptional regulatory family.</text>
</comment>
<protein>
    <submittedName>
        <fullName evidence="6">LysR family transcriptional regulator</fullName>
    </submittedName>
</protein>
<evidence type="ECO:0000259" key="5">
    <source>
        <dbReference type="PROSITE" id="PS50931"/>
    </source>
</evidence>
<dbReference type="Gene3D" id="3.40.190.290">
    <property type="match status" value="1"/>
</dbReference>
<dbReference type="SUPFAM" id="SSF46785">
    <property type="entry name" value="Winged helix' DNA-binding domain"/>
    <property type="match status" value="1"/>
</dbReference>
<dbReference type="SUPFAM" id="SSF53850">
    <property type="entry name" value="Periplasmic binding protein-like II"/>
    <property type="match status" value="1"/>
</dbReference>
<dbReference type="InterPro" id="IPR000847">
    <property type="entry name" value="LysR_HTH_N"/>
</dbReference>
<evidence type="ECO:0000256" key="4">
    <source>
        <dbReference type="ARBA" id="ARBA00023163"/>
    </source>
</evidence>
<keyword evidence="4" id="KW-0804">Transcription</keyword>
<dbReference type="Pfam" id="PF03466">
    <property type="entry name" value="LysR_substrate"/>
    <property type="match status" value="1"/>
</dbReference>
<evidence type="ECO:0000256" key="2">
    <source>
        <dbReference type="ARBA" id="ARBA00023015"/>
    </source>
</evidence>
<dbReference type="InterPro" id="IPR036388">
    <property type="entry name" value="WH-like_DNA-bd_sf"/>
</dbReference>
<dbReference type="CDD" id="cd08422">
    <property type="entry name" value="PBP2_CrgA_like"/>
    <property type="match status" value="1"/>
</dbReference>
<gene>
    <name evidence="6" type="ORF">CWI75_13540</name>
</gene>
<dbReference type="PANTHER" id="PTHR30537:SF5">
    <property type="entry name" value="HTH-TYPE TRANSCRIPTIONAL ACTIVATOR TTDR-RELATED"/>
    <property type="match status" value="1"/>
</dbReference>